<proteinExistence type="predicted"/>
<evidence type="ECO:0000313" key="3">
    <source>
        <dbReference type="EMBL" id="WWC57602.1"/>
    </source>
</evidence>
<evidence type="ECO:0000313" key="4">
    <source>
        <dbReference type="Proteomes" id="UP000078595"/>
    </source>
</evidence>
<name>A0A1A6AE72_9TREE</name>
<dbReference type="VEuPathDB" id="FungiDB:I303_00134"/>
<reference evidence="3" key="2">
    <citation type="submission" date="2013-07" db="EMBL/GenBank/DDBJ databases">
        <authorList>
            <consortium name="The Broad Institute Genome Sequencing Platform"/>
            <person name="Cuomo C."/>
            <person name="Litvintseva A."/>
            <person name="Chen Y."/>
            <person name="Heitman J."/>
            <person name="Sun S."/>
            <person name="Springer D."/>
            <person name="Dromer F."/>
            <person name="Young S.K."/>
            <person name="Zeng Q."/>
            <person name="Gargeya S."/>
            <person name="Fitzgerald M."/>
            <person name="Abouelleil A."/>
            <person name="Alvarado L."/>
            <person name="Berlin A.M."/>
            <person name="Chapman S.B."/>
            <person name="Dewar J."/>
            <person name="Goldberg J."/>
            <person name="Griggs A."/>
            <person name="Gujja S."/>
            <person name="Hansen M."/>
            <person name="Howarth C."/>
            <person name="Imamovic A."/>
            <person name="Larimer J."/>
            <person name="McCowan C."/>
            <person name="Murphy C."/>
            <person name="Pearson M."/>
            <person name="Priest M."/>
            <person name="Roberts A."/>
            <person name="Saif S."/>
            <person name="Shea T."/>
            <person name="Sykes S."/>
            <person name="Wortman J."/>
            <person name="Nusbaum C."/>
            <person name="Birren B."/>
        </authorList>
    </citation>
    <scope>NUCLEOTIDE SEQUENCE</scope>
    <source>
        <strain evidence="3">CBS 10117</strain>
    </source>
</reference>
<dbReference type="OrthoDB" id="2565396at2759"/>
<feature type="region of interest" description="Disordered" evidence="1">
    <location>
        <begin position="485"/>
        <end position="565"/>
    </location>
</feature>
<dbReference type="GeneID" id="28963833"/>
<dbReference type="EMBL" id="KI894027">
    <property type="protein sequence ID" value="OBR88323.1"/>
    <property type="molecule type" value="Genomic_DNA"/>
</dbReference>
<keyword evidence="4" id="KW-1185">Reference proteome</keyword>
<dbReference type="Proteomes" id="UP000078595">
    <property type="component" value="Chromosome 1"/>
</dbReference>
<feature type="compositionally biased region" description="Low complexity" evidence="1">
    <location>
        <begin position="22"/>
        <end position="38"/>
    </location>
</feature>
<gene>
    <name evidence="2" type="ORF">I303_00134</name>
    <name evidence="3" type="ORF">I303_100134</name>
</gene>
<feature type="compositionally biased region" description="Low complexity" evidence="1">
    <location>
        <begin position="368"/>
        <end position="402"/>
    </location>
</feature>
<organism evidence="2">
    <name type="scientific">Kwoniella dejecticola CBS 10117</name>
    <dbReference type="NCBI Taxonomy" id="1296121"/>
    <lineage>
        <taxon>Eukaryota</taxon>
        <taxon>Fungi</taxon>
        <taxon>Dikarya</taxon>
        <taxon>Basidiomycota</taxon>
        <taxon>Agaricomycotina</taxon>
        <taxon>Tremellomycetes</taxon>
        <taxon>Tremellales</taxon>
        <taxon>Cryptococcaceae</taxon>
        <taxon>Kwoniella</taxon>
    </lineage>
</organism>
<dbReference type="AlphaFoldDB" id="A0A1A6AE72"/>
<dbReference type="EMBL" id="CP144530">
    <property type="protein sequence ID" value="WWC57602.1"/>
    <property type="molecule type" value="Genomic_DNA"/>
</dbReference>
<evidence type="ECO:0000256" key="1">
    <source>
        <dbReference type="SAM" id="MobiDB-lite"/>
    </source>
</evidence>
<dbReference type="KEGG" id="kdj:28963833"/>
<feature type="compositionally biased region" description="Basic and acidic residues" evidence="1">
    <location>
        <begin position="117"/>
        <end position="126"/>
    </location>
</feature>
<evidence type="ECO:0000313" key="2">
    <source>
        <dbReference type="EMBL" id="OBR88323.1"/>
    </source>
</evidence>
<accession>A0A1A6AE72</accession>
<reference evidence="3" key="3">
    <citation type="submission" date="2024-02" db="EMBL/GenBank/DDBJ databases">
        <title>Comparative genomics of Cryptococcus and Kwoniella reveals pathogenesis evolution and contrasting modes of karyotype evolution via chromosome fusion or intercentromeric recombination.</title>
        <authorList>
            <person name="Coelho M.A."/>
            <person name="David-Palma M."/>
            <person name="Shea T."/>
            <person name="Bowers K."/>
            <person name="McGinley-Smith S."/>
            <person name="Mohammad A.W."/>
            <person name="Gnirke A."/>
            <person name="Yurkov A.M."/>
            <person name="Nowrousian M."/>
            <person name="Sun S."/>
            <person name="Cuomo C.A."/>
            <person name="Heitman J."/>
        </authorList>
    </citation>
    <scope>NUCLEOTIDE SEQUENCE</scope>
    <source>
        <strain evidence="3">CBS 10117</strain>
    </source>
</reference>
<sequence length="565" mass="59986">MIATAKAIPDIPAGPHVESLPSLTRGDSTTRSGSGSISYPRSILLSLATSTPHNTETKRRISRRLSSFTPILRHSPTPTPADGGEPDTIIFGGGWAFDSSLLDNQPISKDLPIPPTGEKHPCDRSRTSVSRGGSYDALGQGQGQYMYPSDRLYDHSVGENERRVPILVDFQHPDPFNVNVNANANISFNKGTAREFPHDHDLDRALNESPNSLDQQIIHHLPHLPQGAQNSDLPVKSLSMNSFPKSVNSSSTSLKEFGMRLGAREDVPVLPNGETFGKVSRSNSGSSLSSQRSSSFSRDKNELNPFAPPFPLPTTTAIEKSNTTPTAGARNNGDGILQPKPIKHNNMDKTGNSGNDGKSIRFGERLPSRPNSRSISPSPSLSPSISNEASLPLPKLPSSLPQKPSPLPPVFVKRESAALPQPMSLPDIAPLGVQWTGENSLSGNEKRRRASNGNINSYSNSYCNSNGSGNGNLHAAAAAGISRGSSPLGMGRLSGSAPNSRRGSFNSITASAASSSSDATLVPGRDRLGRSGSTSGLKGDKSASGLGLARVNSRLRGDSLPRQRW</sequence>
<dbReference type="RefSeq" id="XP_018266165.1">
    <property type="nucleotide sequence ID" value="XM_018403511.1"/>
</dbReference>
<feature type="region of interest" description="Disordered" evidence="1">
    <location>
        <begin position="111"/>
        <end position="147"/>
    </location>
</feature>
<feature type="compositionally biased region" description="Low complexity" evidence="1">
    <location>
        <begin position="280"/>
        <end position="296"/>
    </location>
</feature>
<feature type="compositionally biased region" description="Basic and acidic residues" evidence="1">
    <location>
        <begin position="358"/>
        <end position="367"/>
    </location>
</feature>
<protein>
    <submittedName>
        <fullName evidence="2">Uncharacterized protein</fullName>
    </submittedName>
</protein>
<feature type="compositionally biased region" description="Basic and acidic residues" evidence="1">
    <location>
        <begin position="555"/>
        <end position="565"/>
    </location>
</feature>
<feature type="region of interest" description="Disordered" evidence="1">
    <location>
        <begin position="1"/>
        <end position="85"/>
    </location>
</feature>
<reference evidence="2" key="1">
    <citation type="submission" date="2013-07" db="EMBL/GenBank/DDBJ databases">
        <title>The Genome Sequence of Cryptococcus dejecticola CBS10117.</title>
        <authorList>
            <consortium name="The Broad Institute Genome Sequencing Platform"/>
            <person name="Cuomo C."/>
            <person name="Litvintseva A."/>
            <person name="Chen Y."/>
            <person name="Heitman J."/>
            <person name="Sun S."/>
            <person name="Springer D."/>
            <person name="Dromer F."/>
            <person name="Young S.K."/>
            <person name="Zeng Q."/>
            <person name="Gargeya S."/>
            <person name="Fitzgerald M."/>
            <person name="Abouelleil A."/>
            <person name="Alvarado L."/>
            <person name="Berlin A.M."/>
            <person name="Chapman S.B."/>
            <person name="Dewar J."/>
            <person name="Goldberg J."/>
            <person name="Griggs A."/>
            <person name="Gujja S."/>
            <person name="Hansen M."/>
            <person name="Howarth C."/>
            <person name="Imamovic A."/>
            <person name="Larimer J."/>
            <person name="McCowan C."/>
            <person name="Murphy C."/>
            <person name="Pearson M."/>
            <person name="Priest M."/>
            <person name="Roberts A."/>
            <person name="Saif S."/>
            <person name="Shea T."/>
            <person name="Sykes S."/>
            <person name="Wortman J."/>
            <person name="Nusbaum C."/>
            <person name="Birren B."/>
        </authorList>
    </citation>
    <scope>NUCLEOTIDE SEQUENCE [LARGE SCALE GENOMIC DNA]</scope>
    <source>
        <strain evidence="2">CBS 10117</strain>
    </source>
</reference>
<feature type="region of interest" description="Disordered" evidence="1">
    <location>
        <begin position="265"/>
        <end position="409"/>
    </location>
</feature>
<feature type="compositionally biased region" description="Polar residues" evidence="1">
    <location>
        <begin position="496"/>
        <end position="509"/>
    </location>
</feature>